<accession>A0A0A1PAA1</accession>
<protein>
    <recommendedName>
        <fullName evidence="4">ATPase inhibitor, mitochondrial</fullName>
    </recommendedName>
</protein>
<gene>
    <name evidence="7" type="ORF">BCV71DRAFT_187084</name>
</gene>
<feature type="coiled-coil region" evidence="5">
    <location>
        <begin position="46"/>
        <end position="83"/>
    </location>
</feature>
<keyword evidence="3" id="KW-0496">Mitochondrion</keyword>
<evidence type="ECO:0000256" key="4">
    <source>
        <dbReference type="RuleBase" id="RU368087"/>
    </source>
</evidence>
<dbReference type="Gene3D" id="1.20.5.500">
    <property type="entry name" value="Single helix bin"/>
    <property type="match status" value="1"/>
</dbReference>
<evidence type="ECO:0000256" key="5">
    <source>
        <dbReference type="SAM" id="Coils"/>
    </source>
</evidence>
<organism evidence="7 8">
    <name type="scientific">Rhizopus microsporus</name>
    <dbReference type="NCBI Taxonomy" id="58291"/>
    <lineage>
        <taxon>Eukaryota</taxon>
        <taxon>Fungi</taxon>
        <taxon>Fungi incertae sedis</taxon>
        <taxon>Mucoromycota</taxon>
        <taxon>Mucoromycotina</taxon>
        <taxon>Mucoromycetes</taxon>
        <taxon>Mucorales</taxon>
        <taxon>Mucorineae</taxon>
        <taxon>Rhizopodaceae</taxon>
        <taxon>Rhizopus</taxon>
    </lineage>
</organism>
<dbReference type="Proteomes" id="UP000242381">
    <property type="component" value="Unassembled WGS sequence"/>
</dbReference>
<reference evidence="7 8" key="1">
    <citation type="journal article" date="2016" name="Proc. Natl. Acad. Sci. U.S.A.">
        <title>Lipid metabolic changes in an early divergent fungus govern the establishment of a mutualistic symbiosis with endobacteria.</title>
        <authorList>
            <person name="Lastovetsky O.A."/>
            <person name="Gaspar M.L."/>
            <person name="Mondo S.J."/>
            <person name="LaButti K.M."/>
            <person name="Sandor L."/>
            <person name="Grigoriev I.V."/>
            <person name="Henry S.A."/>
            <person name="Pawlowska T.E."/>
        </authorList>
    </citation>
    <scope>NUCLEOTIDE SEQUENCE [LARGE SCALE GENOMIC DNA]</scope>
    <source>
        <strain evidence="7 8">ATCC 11559</strain>
    </source>
</reference>
<sequence length="83" mass="9576">MFSTAVRTYLTRRSIHMTSAVRNEGATASSKGFGEKEKAVENQWARKHDAELLKKLRENLEQQEKQTAEIKKQLAELESKQKK</sequence>
<evidence type="ECO:0000256" key="3">
    <source>
        <dbReference type="ARBA" id="ARBA00023128"/>
    </source>
</evidence>
<comment type="similarity">
    <text evidence="2 4">Belongs to the ATPase inhibitor family.</text>
</comment>
<dbReference type="EMBL" id="KV921466">
    <property type="protein sequence ID" value="ORE14542.1"/>
    <property type="molecule type" value="Genomic_DNA"/>
</dbReference>
<dbReference type="InterPro" id="IPR007648">
    <property type="entry name" value="ATPase_inhibitor_mt"/>
</dbReference>
<evidence type="ECO:0000313" key="8">
    <source>
        <dbReference type="Proteomes" id="UP000242381"/>
    </source>
</evidence>
<feature type="region of interest" description="Disordered" evidence="6">
    <location>
        <begin position="21"/>
        <end position="41"/>
    </location>
</feature>
<proteinExistence type="inferred from homology"/>
<name>A0A0A1PAA1_RHIZD</name>
<evidence type="ECO:0000256" key="2">
    <source>
        <dbReference type="ARBA" id="ARBA00010901"/>
    </source>
</evidence>
<dbReference type="AlphaFoldDB" id="A0A0A1PAA1"/>
<evidence type="ECO:0000256" key="1">
    <source>
        <dbReference type="ARBA" id="ARBA00004173"/>
    </source>
</evidence>
<dbReference type="VEuPathDB" id="FungiDB:BCV72DRAFT_90374"/>
<evidence type="ECO:0000313" key="7">
    <source>
        <dbReference type="EMBL" id="ORE14542.1"/>
    </source>
</evidence>
<feature type="compositionally biased region" description="Polar residues" evidence="6">
    <location>
        <begin position="21"/>
        <end position="30"/>
    </location>
</feature>
<dbReference type="OMA" id="HMTSIAR"/>
<dbReference type="GO" id="GO:0005739">
    <property type="term" value="C:mitochondrion"/>
    <property type="evidence" value="ECO:0007669"/>
    <property type="project" value="UniProtKB-SubCell"/>
</dbReference>
<dbReference type="GO" id="GO:0042030">
    <property type="term" value="F:ATPase inhibitor activity"/>
    <property type="evidence" value="ECO:0007669"/>
    <property type="project" value="InterPro"/>
</dbReference>
<comment type="function">
    <text evidence="4">Inhibits the enzyme activity of ATPase.</text>
</comment>
<evidence type="ECO:0000256" key="6">
    <source>
        <dbReference type="SAM" id="MobiDB-lite"/>
    </source>
</evidence>
<keyword evidence="5" id="KW-0175">Coiled coil</keyword>
<comment type="subcellular location">
    <subcellularLocation>
        <location evidence="1">Mitochondrion</location>
    </subcellularLocation>
</comment>
<dbReference type="Pfam" id="PF04568">
    <property type="entry name" value="IATP"/>
    <property type="match status" value="1"/>
</dbReference>